<evidence type="ECO:0000256" key="2">
    <source>
        <dbReference type="ARBA" id="ARBA00022737"/>
    </source>
</evidence>
<dbReference type="RefSeq" id="WP_110480212.1">
    <property type="nucleotide sequence ID" value="NZ_JAZDVC010000068.1"/>
</dbReference>
<dbReference type="InterPro" id="IPR015915">
    <property type="entry name" value="Kelch-typ_b-propeller"/>
</dbReference>
<evidence type="ECO:0000313" key="4">
    <source>
        <dbReference type="EMBL" id="PXZ37919.1"/>
    </source>
</evidence>
<dbReference type="GO" id="GO:0009401">
    <property type="term" value="P:phosphoenolpyruvate-dependent sugar phosphotransferase system"/>
    <property type="evidence" value="ECO:0007669"/>
    <property type="project" value="UniProtKB-KW"/>
</dbReference>
<dbReference type="InterPro" id="IPR019936">
    <property type="entry name" value="NanM_proteobact"/>
</dbReference>
<proteinExistence type="predicted"/>
<protein>
    <submittedName>
        <fullName evidence="4">N-acetylneuraminic acid mutarotase</fullName>
    </submittedName>
</protein>
<dbReference type="GO" id="GO:0005886">
    <property type="term" value="C:plasma membrane"/>
    <property type="evidence" value="ECO:0007669"/>
    <property type="project" value="UniProtKB-SubCell"/>
</dbReference>
<dbReference type="Pfam" id="PF24996">
    <property type="entry name" value="NANM"/>
    <property type="match status" value="1"/>
</dbReference>
<keyword evidence="1" id="KW-0880">Kelch repeat</keyword>
<keyword evidence="3" id="KW-0812">Transmembrane</keyword>
<keyword evidence="3" id="KW-1133">Transmembrane helix</keyword>
<dbReference type="NCBIfam" id="TIGR03547">
    <property type="entry name" value="muta_rot_YjhT"/>
    <property type="match status" value="1"/>
</dbReference>
<feature type="transmembrane region" description="Helical" evidence="3">
    <location>
        <begin position="15"/>
        <end position="34"/>
    </location>
</feature>
<comment type="caution">
    <text evidence="4">The sequence shown here is derived from an EMBL/GenBank/DDBJ whole genome shotgun (WGS) entry which is preliminary data.</text>
</comment>
<keyword evidence="2" id="KW-0677">Repeat</keyword>
<dbReference type="Proteomes" id="UP000247594">
    <property type="component" value="Unassembled WGS sequence"/>
</dbReference>
<sequence length="333" mass="35912">METIMHYFGIFNTQVLSKAPFLLGIVACLGYILLKKDTTTVIKGTIKTIVGFMIVQAGAGFLVTNFKPETNTWTKLQTRSPRSAVGASVAETNGKIYFVGGINQEIWNGLFQDIAAAGGDKDKEKAIFDPYFNLRVQDFFFSPEIVSYEPATNTWRNEGIFPYSGRAGAAVAIKDNKLLVVNGEVKAGLRTQTTELGTIGKNGVTWKKLGDLPTPKGQKQQEGIAGAMGGYTYGNYIVTGGANFPGARANYQNGITDAHRTGGLKKTWHSDIYALNAKKGTWKIIGNLPEPIGYGVSVSYDNKVLLIGGEGQGGKALTAVQTMSYDGKKLVVE</sequence>
<reference evidence="4 5" key="1">
    <citation type="submission" date="2018-06" db="EMBL/GenBank/DDBJ databases">
        <authorList>
            <person name="Teymurazov M."/>
            <person name="Kislichkina A."/>
            <person name="Abaymova A."/>
            <person name="Mukhina T."/>
            <person name="Mayskaya N."/>
            <person name="Svetoch E."/>
            <person name="Bogun A."/>
        </authorList>
    </citation>
    <scope>NUCLEOTIDE SEQUENCE [LARGE SCALE GENOMIC DNA]</scope>
    <source>
        <strain evidence="4 5">SCPM-O-B-8406</strain>
    </source>
</reference>
<dbReference type="AlphaFoldDB" id="A0AAE5TI89"/>
<dbReference type="EMBL" id="QJPJ01000035">
    <property type="protein sequence ID" value="PXZ37919.1"/>
    <property type="molecule type" value="Genomic_DNA"/>
</dbReference>
<dbReference type="SUPFAM" id="SSF117281">
    <property type="entry name" value="Kelch motif"/>
    <property type="match status" value="1"/>
</dbReference>
<organism evidence="4 5">
    <name type="scientific">Avibacterium paragallinarum</name>
    <name type="common">Haemophilus gallinarum</name>
    <dbReference type="NCBI Taxonomy" id="728"/>
    <lineage>
        <taxon>Bacteria</taxon>
        <taxon>Pseudomonadati</taxon>
        <taxon>Pseudomonadota</taxon>
        <taxon>Gammaproteobacteria</taxon>
        <taxon>Pasteurellales</taxon>
        <taxon>Pasteurellaceae</taxon>
        <taxon>Avibacterium</taxon>
    </lineage>
</organism>
<gene>
    <name evidence="4" type="ORF">DM482_12110</name>
</gene>
<dbReference type="InterPro" id="IPR056734">
    <property type="entry name" value="NANM"/>
</dbReference>
<feature type="transmembrane region" description="Helical" evidence="3">
    <location>
        <begin position="46"/>
        <end position="66"/>
    </location>
</feature>
<evidence type="ECO:0000313" key="5">
    <source>
        <dbReference type="Proteomes" id="UP000247594"/>
    </source>
</evidence>
<evidence type="ECO:0000256" key="1">
    <source>
        <dbReference type="ARBA" id="ARBA00022441"/>
    </source>
</evidence>
<dbReference type="Gene3D" id="2.120.10.80">
    <property type="entry name" value="Kelch-type beta propeller"/>
    <property type="match status" value="1"/>
</dbReference>
<keyword evidence="3" id="KW-0472">Membrane</keyword>
<accession>A0AAE5TI89</accession>
<dbReference type="PANTHER" id="PTHR33843:SF4">
    <property type="entry name" value="ASCORBATE-SPECIFIC PTS SYSTEM EIIC COMPONENT"/>
    <property type="match status" value="1"/>
</dbReference>
<name>A0AAE5TI89_AVIPA</name>
<dbReference type="InterPro" id="IPR051562">
    <property type="entry name" value="Ascorbate-PTS_EIIC"/>
</dbReference>
<dbReference type="PANTHER" id="PTHR33843">
    <property type="entry name" value="ASCORBATE-SPECIFIC PTS SYSTEM EIIC COMPONENT"/>
    <property type="match status" value="1"/>
</dbReference>
<evidence type="ECO:0000256" key="3">
    <source>
        <dbReference type="SAM" id="Phobius"/>
    </source>
</evidence>